<evidence type="ECO:0000256" key="6">
    <source>
        <dbReference type="ARBA" id="ARBA00035242"/>
    </source>
</evidence>
<evidence type="ECO:0000256" key="5">
    <source>
        <dbReference type="ARBA" id="ARBA00023274"/>
    </source>
</evidence>
<feature type="domain" description="Large ribosomal subunit protein uL2 C-terminal" evidence="8">
    <location>
        <begin position="125"/>
        <end position="256"/>
    </location>
</feature>
<dbReference type="HAMAP" id="MF_01320_B">
    <property type="entry name" value="Ribosomal_uL2_B"/>
    <property type="match status" value="1"/>
</dbReference>
<dbReference type="FunFam" id="4.10.950.10:FF:000001">
    <property type="entry name" value="50S ribosomal protein L2"/>
    <property type="match status" value="1"/>
</dbReference>
<sequence length="281" mass="31095">MAIKKFKAYTNGRRNMSSLDYKANLSGHKPEKSLLVVLPNNSGRNNQGKITTRHHGGRLKRFYRLIDFKRNKDNIPAIVKTIEYDPNRSANISLVAYKDGEKRYIISPNGIKLGQEIISGENVDIQIGNSLPLKNIPEGTFVHNIELQPKQGGIVARSAGSSAQILGKDETGKYIILRLKSGEVRKFLGVCRATIGEVGNAEHSLVNIGKAGRNRLKGIRPTVRGSAMNPNDHPHGGGEGHQPIGRKSPMTPWGKKALGVKTRRTKKASNQFIIRRRKDNK</sequence>
<dbReference type="FunFam" id="2.30.30.30:FF:000001">
    <property type="entry name" value="50S ribosomal protein L2"/>
    <property type="match status" value="1"/>
</dbReference>
<dbReference type="PROSITE" id="PS00467">
    <property type="entry name" value="RIBOSOMAL_L2"/>
    <property type="match status" value="1"/>
</dbReference>
<feature type="domain" description="Large ribosomal subunit protein uL2 RNA-binding" evidence="9">
    <location>
        <begin position="43"/>
        <end position="119"/>
    </location>
</feature>
<keyword evidence="3 7" id="KW-0694">RNA-binding</keyword>
<accession>A0A2Z4LLX4</accession>
<keyword evidence="11" id="KW-1185">Reference proteome</keyword>
<proteinExistence type="inferred from homology"/>
<dbReference type="RefSeq" id="WP_029330398.1">
    <property type="nucleotide sequence ID" value="NZ_CP030103.1"/>
</dbReference>
<dbReference type="GO" id="GO:0016740">
    <property type="term" value="F:transferase activity"/>
    <property type="evidence" value="ECO:0007669"/>
    <property type="project" value="InterPro"/>
</dbReference>
<reference evidence="11" key="1">
    <citation type="submission" date="2018-06" db="EMBL/GenBank/DDBJ databases">
        <title>Complete genome sequences of Mycoplasma anatis, M. anseris and M. cloacale type strains.</title>
        <authorList>
            <person name="Grozner D."/>
            <person name="Forro B."/>
            <person name="Sulyok K.M."/>
            <person name="Marton S."/>
            <person name="Kreizinger Z."/>
            <person name="Banyai K."/>
            <person name="Gyuranecz M."/>
        </authorList>
    </citation>
    <scope>NUCLEOTIDE SEQUENCE [LARGE SCALE GENOMIC DNA]</scope>
    <source>
        <strain evidence="11">NCTC 10199</strain>
    </source>
</reference>
<dbReference type="NCBIfam" id="TIGR01171">
    <property type="entry name" value="rplB_bact"/>
    <property type="match status" value="1"/>
</dbReference>
<dbReference type="Gene3D" id="2.40.50.140">
    <property type="entry name" value="Nucleic acid-binding proteins"/>
    <property type="match status" value="1"/>
</dbReference>
<dbReference type="OrthoDB" id="9778722at2"/>
<dbReference type="PIRSF" id="PIRSF002158">
    <property type="entry name" value="Ribosomal_L2"/>
    <property type="match status" value="1"/>
</dbReference>
<comment type="subunit">
    <text evidence="7">Part of the 50S ribosomal subunit. Forms a bridge to the 30S subunit in the 70S ribosome.</text>
</comment>
<gene>
    <name evidence="7" type="primary">rplB</name>
    <name evidence="10" type="ORF">DK849_01245</name>
</gene>
<evidence type="ECO:0000313" key="10">
    <source>
        <dbReference type="EMBL" id="AWX42700.1"/>
    </source>
</evidence>
<dbReference type="GO" id="GO:0003735">
    <property type="term" value="F:structural constituent of ribosome"/>
    <property type="evidence" value="ECO:0007669"/>
    <property type="project" value="InterPro"/>
</dbReference>
<evidence type="ECO:0000256" key="1">
    <source>
        <dbReference type="ARBA" id="ARBA00005636"/>
    </source>
</evidence>
<evidence type="ECO:0000259" key="9">
    <source>
        <dbReference type="SMART" id="SM01383"/>
    </source>
</evidence>
<keyword evidence="2 7" id="KW-0699">rRNA-binding</keyword>
<dbReference type="SMART" id="SM01383">
    <property type="entry name" value="Ribosomal_L2"/>
    <property type="match status" value="1"/>
</dbReference>
<dbReference type="Proteomes" id="UP000249865">
    <property type="component" value="Chromosome"/>
</dbReference>
<evidence type="ECO:0000256" key="7">
    <source>
        <dbReference type="HAMAP-Rule" id="MF_01320"/>
    </source>
</evidence>
<comment type="similarity">
    <text evidence="1 7">Belongs to the universal ribosomal protein uL2 family.</text>
</comment>
<dbReference type="InterPro" id="IPR014726">
    <property type="entry name" value="Ribosomal_uL2_dom3"/>
</dbReference>
<dbReference type="SUPFAM" id="SSF50104">
    <property type="entry name" value="Translation proteins SH3-like domain"/>
    <property type="match status" value="1"/>
</dbReference>
<evidence type="ECO:0000313" key="11">
    <source>
        <dbReference type="Proteomes" id="UP000249865"/>
    </source>
</evidence>
<dbReference type="KEGG" id="mclo:DK849_01245"/>
<dbReference type="Gene3D" id="2.30.30.30">
    <property type="match status" value="1"/>
</dbReference>
<evidence type="ECO:0000256" key="2">
    <source>
        <dbReference type="ARBA" id="ARBA00022730"/>
    </source>
</evidence>
<evidence type="ECO:0000259" key="8">
    <source>
        <dbReference type="SMART" id="SM01382"/>
    </source>
</evidence>
<dbReference type="SMART" id="SM01382">
    <property type="entry name" value="Ribosomal_L2_C"/>
    <property type="match status" value="1"/>
</dbReference>
<dbReference type="Gene3D" id="4.10.950.10">
    <property type="entry name" value="Ribosomal protein L2, domain 3"/>
    <property type="match status" value="1"/>
</dbReference>
<protein>
    <recommendedName>
        <fullName evidence="6 7">Large ribosomal subunit protein uL2</fullName>
    </recommendedName>
</protein>
<dbReference type="EMBL" id="CP030103">
    <property type="protein sequence ID" value="AWX42700.1"/>
    <property type="molecule type" value="Genomic_DNA"/>
</dbReference>
<dbReference type="Pfam" id="PF00181">
    <property type="entry name" value="Ribosomal_L2_N"/>
    <property type="match status" value="1"/>
</dbReference>
<dbReference type="InterPro" id="IPR012340">
    <property type="entry name" value="NA-bd_OB-fold"/>
</dbReference>
<dbReference type="SUPFAM" id="SSF50249">
    <property type="entry name" value="Nucleic acid-binding proteins"/>
    <property type="match status" value="1"/>
</dbReference>
<dbReference type="InterPro" id="IPR022669">
    <property type="entry name" value="Ribosomal_uL2_C"/>
</dbReference>
<evidence type="ECO:0000256" key="4">
    <source>
        <dbReference type="ARBA" id="ARBA00022980"/>
    </source>
</evidence>
<keyword evidence="4 7" id="KW-0689">Ribosomal protein</keyword>
<dbReference type="AlphaFoldDB" id="A0A2Z4LLX4"/>
<dbReference type="FunFam" id="2.40.50.140:FF:000003">
    <property type="entry name" value="50S ribosomal protein L2"/>
    <property type="match status" value="1"/>
</dbReference>
<name>A0A2Z4LLX4_9BACT</name>
<evidence type="ECO:0000256" key="3">
    <source>
        <dbReference type="ARBA" id="ARBA00022884"/>
    </source>
</evidence>
<dbReference type="InterPro" id="IPR005880">
    <property type="entry name" value="Ribosomal_uL2_bac/org-type"/>
</dbReference>
<dbReference type="PANTHER" id="PTHR13691">
    <property type="entry name" value="RIBOSOMAL PROTEIN L2"/>
    <property type="match status" value="1"/>
</dbReference>
<dbReference type="InterPro" id="IPR022671">
    <property type="entry name" value="Ribosomal_uL2_CS"/>
</dbReference>
<keyword evidence="5 7" id="KW-0687">Ribonucleoprotein</keyword>
<dbReference type="InterPro" id="IPR014722">
    <property type="entry name" value="Rib_uL2_dom2"/>
</dbReference>
<dbReference type="GO" id="GO:0002181">
    <property type="term" value="P:cytoplasmic translation"/>
    <property type="evidence" value="ECO:0007669"/>
    <property type="project" value="TreeGrafter"/>
</dbReference>
<dbReference type="InterPro" id="IPR022666">
    <property type="entry name" value="Ribosomal_uL2_RNA-bd_dom"/>
</dbReference>
<dbReference type="Pfam" id="PF03947">
    <property type="entry name" value="Ribosomal_L2_C"/>
    <property type="match status" value="1"/>
</dbReference>
<comment type="function">
    <text evidence="7">One of the primary rRNA binding proteins. Required for association of the 30S and 50S subunits to form the 70S ribosome, for tRNA binding and peptide bond formation. It has been suggested to have peptidyltransferase activity; this is somewhat controversial. Makes several contacts with the 16S rRNA in the 70S ribosome.</text>
</comment>
<dbReference type="InterPro" id="IPR002171">
    <property type="entry name" value="Ribosomal_uL2"/>
</dbReference>
<dbReference type="GO" id="GO:0015934">
    <property type="term" value="C:large ribosomal subunit"/>
    <property type="evidence" value="ECO:0007669"/>
    <property type="project" value="InterPro"/>
</dbReference>
<dbReference type="InterPro" id="IPR008991">
    <property type="entry name" value="Translation_prot_SH3-like_sf"/>
</dbReference>
<dbReference type="PANTHER" id="PTHR13691:SF5">
    <property type="entry name" value="LARGE RIBOSOMAL SUBUNIT PROTEIN UL2M"/>
    <property type="match status" value="1"/>
</dbReference>
<dbReference type="GO" id="GO:0019843">
    <property type="term" value="F:rRNA binding"/>
    <property type="evidence" value="ECO:0007669"/>
    <property type="project" value="UniProtKB-UniRule"/>
</dbReference>
<organism evidence="10 11">
    <name type="scientific">Metamycoplasma cloacale</name>
    <dbReference type="NCBI Taxonomy" id="92401"/>
    <lineage>
        <taxon>Bacteria</taxon>
        <taxon>Bacillati</taxon>
        <taxon>Mycoplasmatota</taxon>
        <taxon>Mycoplasmoidales</taxon>
        <taxon>Metamycoplasmataceae</taxon>
        <taxon>Metamycoplasma</taxon>
    </lineage>
</organism>